<evidence type="ECO:0000313" key="3">
    <source>
        <dbReference type="EMBL" id="KGE89358.1"/>
    </source>
</evidence>
<dbReference type="Gene3D" id="3.40.50.620">
    <property type="entry name" value="HUPs"/>
    <property type="match status" value="2"/>
</dbReference>
<dbReference type="PANTHER" id="PTHR46268:SF6">
    <property type="entry name" value="UNIVERSAL STRESS PROTEIN UP12"/>
    <property type="match status" value="1"/>
</dbReference>
<evidence type="ECO:0000313" key="4">
    <source>
        <dbReference type="Proteomes" id="UP000029736"/>
    </source>
</evidence>
<proteinExistence type="inferred from homology"/>
<sequence length="315" mass="35400">MMSLSQATMSTSKSQKIEPFQIRQGMLALELGSTDNKTLEYLDFLTGQVPTGAIYFLHVLPRFDVLNSMLGREAEGMISNYEINDEVVTKMDREIRARMSTHEGMHVEFDVKEGSPLEQLLEDAKDVNADLVIIGQKSGVSRHGILAKNLARRAPGNTLIVPDRSKVQLKRILVPIDFSPHSINAMRNALALNESLETPAEIVAVNIYEMPNLSVYKIQRTRAQFEKMLRKDHEEAFEAFLNTHFPDQKEQIRIELIMQEAPGIAQYLMEFATAEEADMIVMGAKGHSKVELLLLGSVTEKLLAINEHIPTLVVK</sequence>
<dbReference type="InterPro" id="IPR006015">
    <property type="entry name" value="Universal_stress_UspA"/>
</dbReference>
<dbReference type="CDD" id="cd00293">
    <property type="entry name" value="USP-like"/>
    <property type="match status" value="2"/>
</dbReference>
<dbReference type="AlphaFoldDB" id="A0A098SCI2"/>
<dbReference type="PANTHER" id="PTHR46268">
    <property type="entry name" value="STRESS RESPONSE PROTEIN NHAX"/>
    <property type="match status" value="1"/>
</dbReference>
<dbReference type="EMBL" id="JPOS01000010">
    <property type="protein sequence ID" value="KGE89358.1"/>
    <property type="molecule type" value="Genomic_DNA"/>
</dbReference>
<reference evidence="3 4" key="1">
    <citation type="journal article" date="2014" name="Int. J. Syst. Evol. Microbiol.">
        <title>Phaeodactylibacter xiamenensis gen. nov., sp. nov., a member of the family Saprospiraceae isolated from the marine alga Phaeodactylum tricornutum.</title>
        <authorList>
            <person name="Chen Z.Jr."/>
            <person name="Lei X."/>
            <person name="Lai Q."/>
            <person name="Li Y."/>
            <person name="Zhang B."/>
            <person name="Zhang J."/>
            <person name="Zhang H."/>
            <person name="Yang L."/>
            <person name="Zheng W."/>
            <person name="Tian Y."/>
            <person name="Yu Z."/>
            <person name="Xu H.Jr."/>
            <person name="Zheng T."/>
        </authorList>
    </citation>
    <scope>NUCLEOTIDE SEQUENCE [LARGE SCALE GENOMIC DNA]</scope>
    <source>
        <strain evidence="3 4">KD52</strain>
    </source>
</reference>
<dbReference type="STRING" id="1524460.IX84_03315"/>
<protein>
    <recommendedName>
        <fullName evidence="2">UspA domain-containing protein</fullName>
    </recommendedName>
</protein>
<gene>
    <name evidence="3" type="ORF">IX84_03315</name>
</gene>
<dbReference type="Proteomes" id="UP000029736">
    <property type="component" value="Unassembled WGS sequence"/>
</dbReference>
<comment type="similarity">
    <text evidence="1">Belongs to the universal stress protein A family.</text>
</comment>
<dbReference type="PRINTS" id="PR01438">
    <property type="entry name" value="UNVRSLSTRESS"/>
</dbReference>
<keyword evidence="4" id="KW-1185">Reference proteome</keyword>
<evidence type="ECO:0000256" key="1">
    <source>
        <dbReference type="ARBA" id="ARBA00008791"/>
    </source>
</evidence>
<dbReference type="InterPro" id="IPR014729">
    <property type="entry name" value="Rossmann-like_a/b/a_fold"/>
</dbReference>
<feature type="domain" description="UspA" evidence="2">
    <location>
        <begin position="170"/>
        <end position="315"/>
    </location>
</feature>
<feature type="domain" description="UspA" evidence="2">
    <location>
        <begin position="36"/>
        <end position="162"/>
    </location>
</feature>
<dbReference type="InterPro" id="IPR006016">
    <property type="entry name" value="UspA"/>
</dbReference>
<evidence type="ECO:0000259" key="2">
    <source>
        <dbReference type="Pfam" id="PF00582"/>
    </source>
</evidence>
<name>A0A098SCI2_9BACT</name>
<dbReference type="SUPFAM" id="SSF52402">
    <property type="entry name" value="Adenine nucleotide alpha hydrolases-like"/>
    <property type="match status" value="2"/>
</dbReference>
<dbReference type="Pfam" id="PF00582">
    <property type="entry name" value="Usp"/>
    <property type="match status" value="2"/>
</dbReference>
<accession>A0A098SCI2</accession>
<organism evidence="3 4">
    <name type="scientific">Phaeodactylibacter xiamenensis</name>
    <dbReference type="NCBI Taxonomy" id="1524460"/>
    <lineage>
        <taxon>Bacteria</taxon>
        <taxon>Pseudomonadati</taxon>
        <taxon>Bacteroidota</taxon>
        <taxon>Saprospiria</taxon>
        <taxon>Saprospirales</taxon>
        <taxon>Haliscomenobacteraceae</taxon>
        <taxon>Phaeodactylibacter</taxon>
    </lineage>
</organism>
<comment type="caution">
    <text evidence="3">The sequence shown here is derived from an EMBL/GenBank/DDBJ whole genome shotgun (WGS) entry which is preliminary data.</text>
</comment>